<reference evidence="5" key="2">
    <citation type="submission" date="2025-08" db="UniProtKB">
        <authorList>
            <consortium name="RefSeq"/>
        </authorList>
    </citation>
    <scope>IDENTIFICATION</scope>
    <source>
        <tissue evidence="5">Whole plant</tissue>
    </source>
</reference>
<dbReference type="SUPFAM" id="SSF54928">
    <property type="entry name" value="RNA-binding domain, RBD"/>
    <property type="match status" value="1"/>
</dbReference>
<dbReference type="CDD" id="cd00590">
    <property type="entry name" value="RRM_SF"/>
    <property type="match status" value="1"/>
</dbReference>
<proteinExistence type="predicted"/>
<accession>A0A6P4C4C5</accession>
<dbReference type="GO" id="GO:0003723">
    <property type="term" value="F:RNA binding"/>
    <property type="evidence" value="ECO:0007669"/>
    <property type="project" value="UniProtKB-UniRule"/>
</dbReference>
<dbReference type="InterPro" id="IPR000504">
    <property type="entry name" value="RRM_dom"/>
</dbReference>
<feature type="domain" description="RRM" evidence="3">
    <location>
        <begin position="43"/>
        <end position="121"/>
    </location>
</feature>
<evidence type="ECO:0000313" key="4">
    <source>
        <dbReference type="Proteomes" id="UP000515211"/>
    </source>
</evidence>
<evidence type="ECO:0000259" key="3">
    <source>
        <dbReference type="PROSITE" id="PS50102"/>
    </source>
</evidence>
<dbReference type="Pfam" id="PF00076">
    <property type="entry name" value="RRM_1"/>
    <property type="match status" value="1"/>
</dbReference>
<evidence type="ECO:0000313" key="5">
    <source>
        <dbReference type="RefSeq" id="XP_015938726.1"/>
    </source>
</evidence>
<organism evidence="4 5">
    <name type="scientific">Arachis duranensis</name>
    <name type="common">Wild peanut</name>
    <dbReference type="NCBI Taxonomy" id="130453"/>
    <lineage>
        <taxon>Eukaryota</taxon>
        <taxon>Viridiplantae</taxon>
        <taxon>Streptophyta</taxon>
        <taxon>Embryophyta</taxon>
        <taxon>Tracheophyta</taxon>
        <taxon>Spermatophyta</taxon>
        <taxon>Magnoliopsida</taxon>
        <taxon>eudicotyledons</taxon>
        <taxon>Gunneridae</taxon>
        <taxon>Pentapetalae</taxon>
        <taxon>rosids</taxon>
        <taxon>fabids</taxon>
        <taxon>Fabales</taxon>
        <taxon>Fabaceae</taxon>
        <taxon>Papilionoideae</taxon>
        <taxon>50 kb inversion clade</taxon>
        <taxon>dalbergioids sensu lato</taxon>
        <taxon>Dalbergieae</taxon>
        <taxon>Pterocarpus clade</taxon>
        <taxon>Arachis</taxon>
    </lineage>
</organism>
<dbReference type="InterPro" id="IPR035979">
    <property type="entry name" value="RBD_domain_sf"/>
</dbReference>
<dbReference type="InterPro" id="IPR012677">
    <property type="entry name" value="Nucleotide-bd_a/b_plait_sf"/>
</dbReference>
<dbReference type="Gene3D" id="3.30.70.330">
    <property type="match status" value="1"/>
</dbReference>
<keyword evidence="4" id="KW-1185">Reference proteome</keyword>
<keyword evidence="1 2" id="KW-0694">RNA-binding</keyword>
<evidence type="ECO:0000256" key="1">
    <source>
        <dbReference type="ARBA" id="ARBA00022884"/>
    </source>
</evidence>
<dbReference type="SMART" id="SM00360">
    <property type="entry name" value="RRM"/>
    <property type="match status" value="1"/>
</dbReference>
<reference evidence="4" key="1">
    <citation type="journal article" date="2016" name="Nat. Genet.">
        <title>The genome sequences of Arachis duranensis and Arachis ipaensis, the diploid ancestors of cultivated peanut.</title>
        <authorList>
            <person name="Bertioli D.J."/>
            <person name="Cannon S.B."/>
            <person name="Froenicke L."/>
            <person name="Huang G."/>
            <person name="Farmer A.D."/>
            <person name="Cannon E.K."/>
            <person name="Liu X."/>
            <person name="Gao D."/>
            <person name="Clevenger J."/>
            <person name="Dash S."/>
            <person name="Ren L."/>
            <person name="Moretzsohn M.C."/>
            <person name="Shirasawa K."/>
            <person name="Huang W."/>
            <person name="Vidigal B."/>
            <person name="Abernathy B."/>
            <person name="Chu Y."/>
            <person name="Niederhuth C.E."/>
            <person name="Umale P."/>
            <person name="Araujo A.C."/>
            <person name="Kozik A."/>
            <person name="Kim K.D."/>
            <person name="Burow M.D."/>
            <person name="Varshney R.K."/>
            <person name="Wang X."/>
            <person name="Zhang X."/>
            <person name="Barkley N."/>
            <person name="Guimaraes P.M."/>
            <person name="Isobe S."/>
            <person name="Guo B."/>
            <person name="Liao B."/>
            <person name="Stalker H.T."/>
            <person name="Schmitz R.J."/>
            <person name="Scheffler B.E."/>
            <person name="Leal-Bertioli S.C."/>
            <person name="Xun X."/>
            <person name="Jackson S.A."/>
            <person name="Michelmore R."/>
            <person name="Ozias-Akins P."/>
        </authorList>
    </citation>
    <scope>NUCLEOTIDE SEQUENCE [LARGE SCALE GENOMIC DNA]</scope>
    <source>
        <strain evidence="4">cv. V14167</strain>
    </source>
</reference>
<dbReference type="PANTHER" id="PTHR10352">
    <property type="entry name" value="EUKARYOTIC TRANSLATION INITIATION FACTOR 3 SUBUNIT G"/>
    <property type="match status" value="1"/>
</dbReference>
<gene>
    <name evidence="5" type="primary">LOC107464312</name>
</gene>
<dbReference type="RefSeq" id="XP_015938726.1">
    <property type="nucleotide sequence ID" value="XM_016083240.1"/>
</dbReference>
<sequence length="158" mass="18201">MREREAVRGEYSRGGNTLGIQSTAKDTRIWNRDTYHRLKNSSFSVFVDNLPDDISRRELHHLFCWTGRINDIYLARKRKSGSIYLFAFVRYTTKGGALKAIAEMNHWRLRGKVITVGEAKYRRQSDSLPALAIVVQTKIITRKNVQENRRAVGQCASV</sequence>
<evidence type="ECO:0000256" key="2">
    <source>
        <dbReference type="PROSITE-ProRule" id="PRU00176"/>
    </source>
</evidence>
<dbReference type="PROSITE" id="PS50102">
    <property type="entry name" value="RRM"/>
    <property type="match status" value="1"/>
</dbReference>
<protein>
    <submittedName>
        <fullName evidence="5">Serine/arginine-rich splicing factor SC35-like</fullName>
    </submittedName>
</protein>
<dbReference type="AlphaFoldDB" id="A0A6P4C4C5"/>
<dbReference type="OrthoDB" id="1749483at2759"/>
<dbReference type="GeneID" id="107464312"/>
<name>A0A6P4C4C5_ARADU</name>
<dbReference type="Proteomes" id="UP000515211">
    <property type="component" value="Chromosome 9"/>
</dbReference>
<dbReference type="KEGG" id="adu:107464312"/>